<dbReference type="Gene3D" id="2.170.270.10">
    <property type="entry name" value="SET domain"/>
    <property type="match status" value="1"/>
</dbReference>
<dbReference type="Gene3D" id="6.10.140.2220">
    <property type="match status" value="2"/>
</dbReference>
<evidence type="ECO:0000256" key="3">
    <source>
        <dbReference type="ARBA" id="ARBA00022833"/>
    </source>
</evidence>
<dbReference type="InterPro" id="IPR002893">
    <property type="entry name" value="Znf_MYND"/>
</dbReference>
<dbReference type="GO" id="GO:0008170">
    <property type="term" value="F:N-methyltransferase activity"/>
    <property type="evidence" value="ECO:0007669"/>
    <property type="project" value="UniProtKB-ARBA"/>
</dbReference>
<name>B4J499_DROGR</name>
<proteinExistence type="predicted"/>
<sequence>MTILSTNCAVCNVAAPLTCTRCKLVRYCNGEHQKQHWPTHKTCCKPFKVQNDPQLGRYLVATQTIQAKQIIFVEEPLVVGPKWFLTDDEKSASIVPCVACYTPCRINKHLCRSCRWPVCSISCEHEKLECSILSLGSPPSGKSDARGLHDYYRHDALLVLKCLLLQRQHPERWAALLEMQSHEEERLGTELHQEAEQRIVSYLQQRFLQRIKAAKNRESLLSEYSAELLHRLCGIIETNYMVIELATGVELSGVFRQACMMEHACQPNCYFQFDAATQRIAVRAGCDLKKGDHLKITYTNILWGTQMRQHHLRMTKHFNCRCSRCEDPSEYGTYVSAMRCLGDVSKSCGGIQQPVDPLDEQTQWKCDTCPMLVDAAYVSEVQTHMTDEVEKLLAGQPTASQVELLLARLSQLLHPNHFHMFNLKHTLIQLYGHEPGLELATLSDLQLGRKQRLCEELLNVCQSLDPYSIKLAIYVSVILIEIAHTFEEQARRSPAKATAQLELVRLRLLEAQDVVEKVQDSVAGKKLLEKLNLDLFEYDKLVLANSHSQNSHTQTAV</sequence>
<dbReference type="PROSITE" id="PS50865">
    <property type="entry name" value="ZF_MYND_2"/>
    <property type="match status" value="1"/>
</dbReference>
<evidence type="ECO:0000313" key="8">
    <source>
        <dbReference type="Proteomes" id="UP000001070"/>
    </source>
</evidence>
<dbReference type="PROSITE" id="PS50280">
    <property type="entry name" value="SET"/>
    <property type="match status" value="1"/>
</dbReference>
<dbReference type="PANTHER" id="PTHR46455:SF2">
    <property type="entry name" value="AT24727P"/>
    <property type="match status" value="1"/>
</dbReference>
<dbReference type="CDD" id="cd20071">
    <property type="entry name" value="SET_SMYD"/>
    <property type="match status" value="1"/>
</dbReference>
<dbReference type="GO" id="GO:0008270">
    <property type="term" value="F:zinc ion binding"/>
    <property type="evidence" value="ECO:0007669"/>
    <property type="project" value="UniProtKB-KW"/>
</dbReference>
<evidence type="ECO:0000259" key="6">
    <source>
        <dbReference type="PROSITE" id="PS50865"/>
    </source>
</evidence>
<accession>B4J499</accession>
<dbReference type="EMBL" id="CH916367">
    <property type="protein sequence ID" value="EDW00579.1"/>
    <property type="molecule type" value="Genomic_DNA"/>
</dbReference>
<dbReference type="InterPro" id="IPR001214">
    <property type="entry name" value="SET_dom"/>
</dbReference>
<dbReference type="KEGG" id="dgr:6560184"/>
<dbReference type="GO" id="GO:0008276">
    <property type="term" value="F:protein methyltransferase activity"/>
    <property type="evidence" value="ECO:0007669"/>
    <property type="project" value="UniProtKB-ARBA"/>
</dbReference>
<dbReference type="AlphaFoldDB" id="B4J499"/>
<dbReference type="SUPFAM" id="SSF144232">
    <property type="entry name" value="HIT/MYND zinc finger-like"/>
    <property type="match status" value="1"/>
</dbReference>
<evidence type="ECO:0000256" key="2">
    <source>
        <dbReference type="ARBA" id="ARBA00022771"/>
    </source>
</evidence>
<dbReference type="SUPFAM" id="SSF82199">
    <property type="entry name" value="SET domain"/>
    <property type="match status" value="1"/>
</dbReference>
<dbReference type="Proteomes" id="UP000001070">
    <property type="component" value="Unassembled WGS sequence"/>
</dbReference>
<dbReference type="PROSITE" id="PS01360">
    <property type="entry name" value="ZF_MYND_1"/>
    <property type="match status" value="1"/>
</dbReference>
<protein>
    <submittedName>
        <fullName evidence="7">GH20950</fullName>
    </submittedName>
</protein>
<evidence type="ECO:0000313" key="7">
    <source>
        <dbReference type="EMBL" id="EDW00579.1"/>
    </source>
</evidence>
<evidence type="ECO:0000256" key="1">
    <source>
        <dbReference type="ARBA" id="ARBA00022723"/>
    </source>
</evidence>
<dbReference type="HOGENOM" id="CLU_024539_1_0_1"/>
<dbReference type="SMR" id="B4J499"/>
<evidence type="ECO:0000259" key="5">
    <source>
        <dbReference type="PROSITE" id="PS50280"/>
    </source>
</evidence>
<dbReference type="PhylomeDB" id="B4J499"/>
<reference evidence="7 8" key="1">
    <citation type="journal article" date="2007" name="Nature">
        <title>Evolution of genes and genomes on the Drosophila phylogeny.</title>
        <authorList>
            <consortium name="Drosophila 12 Genomes Consortium"/>
            <person name="Clark A.G."/>
            <person name="Eisen M.B."/>
            <person name="Smith D.R."/>
            <person name="Bergman C.M."/>
            <person name="Oliver B."/>
            <person name="Markow T.A."/>
            <person name="Kaufman T.C."/>
            <person name="Kellis M."/>
            <person name="Gelbart W."/>
            <person name="Iyer V.N."/>
            <person name="Pollard D.A."/>
            <person name="Sackton T.B."/>
            <person name="Larracuente A.M."/>
            <person name="Singh N.D."/>
            <person name="Abad J.P."/>
            <person name="Abt D.N."/>
            <person name="Adryan B."/>
            <person name="Aguade M."/>
            <person name="Akashi H."/>
            <person name="Anderson W.W."/>
            <person name="Aquadro C.F."/>
            <person name="Ardell D.H."/>
            <person name="Arguello R."/>
            <person name="Artieri C.G."/>
            <person name="Barbash D.A."/>
            <person name="Barker D."/>
            <person name="Barsanti P."/>
            <person name="Batterham P."/>
            <person name="Batzoglou S."/>
            <person name="Begun D."/>
            <person name="Bhutkar A."/>
            <person name="Blanco E."/>
            <person name="Bosak S.A."/>
            <person name="Bradley R.K."/>
            <person name="Brand A.D."/>
            <person name="Brent M.R."/>
            <person name="Brooks A.N."/>
            <person name="Brown R.H."/>
            <person name="Butlin R.K."/>
            <person name="Caggese C."/>
            <person name="Calvi B.R."/>
            <person name="Bernardo de Carvalho A."/>
            <person name="Caspi A."/>
            <person name="Castrezana S."/>
            <person name="Celniker S.E."/>
            <person name="Chang J.L."/>
            <person name="Chapple C."/>
            <person name="Chatterji S."/>
            <person name="Chinwalla A."/>
            <person name="Civetta A."/>
            <person name="Clifton S.W."/>
            <person name="Comeron J.M."/>
            <person name="Costello J.C."/>
            <person name="Coyne J.A."/>
            <person name="Daub J."/>
            <person name="David R.G."/>
            <person name="Delcher A.L."/>
            <person name="Delehaunty K."/>
            <person name="Do C.B."/>
            <person name="Ebling H."/>
            <person name="Edwards K."/>
            <person name="Eickbush T."/>
            <person name="Evans J.D."/>
            <person name="Filipski A."/>
            <person name="Findeiss S."/>
            <person name="Freyhult E."/>
            <person name="Fulton L."/>
            <person name="Fulton R."/>
            <person name="Garcia A.C."/>
            <person name="Gardiner A."/>
            <person name="Garfield D.A."/>
            <person name="Garvin B.E."/>
            <person name="Gibson G."/>
            <person name="Gilbert D."/>
            <person name="Gnerre S."/>
            <person name="Godfrey J."/>
            <person name="Good R."/>
            <person name="Gotea V."/>
            <person name="Gravely B."/>
            <person name="Greenberg A.J."/>
            <person name="Griffiths-Jones S."/>
            <person name="Gross S."/>
            <person name="Guigo R."/>
            <person name="Gustafson E.A."/>
            <person name="Haerty W."/>
            <person name="Hahn M.W."/>
            <person name="Halligan D.L."/>
            <person name="Halpern A.L."/>
            <person name="Halter G.M."/>
            <person name="Han M.V."/>
            <person name="Heger A."/>
            <person name="Hillier L."/>
            <person name="Hinrichs A.S."/>
            <person name="Holmes I."/>
            <person name="Hoskins R.A."/>
            <person name="Hubisz M.J."/>
            <person name="Hultmark D."/>
            <person name="Huntley M.A."/>
            <person name="Jaffe D.B."/>
            <person name="Jagadeeshan S."/>
            <person name="Jeck W.R."/>
            <person name="Johnson J."/>
            <person name="Jones C.D."/>
            <person name="Jordan W.C."/>
            <person name="Karpen G.H."/>
            <person name="Kataoka E."/>
            <person name="Keightley P.D."/>
            <person name="Kheradpour P."/>
            <person name="Kirkness E.F."/>
            <person name="Koerich L.B."/>
            <person name="Kristiansen K."/>
            <person name="Kudrna D."/>
            <person name="Kulathinal R.J."/>
            <person name="Kumar S."/>
            <person name="Kwok R."/>
            <person name="Lander E."/>
            <person name="Langley C.H."/>
            <person name="Lapoint R."/>
            <person name="Lazzaro B.P."/>
            <person name="Lee S.J."/>
            <person name="Levesque L."/>
            <person name="Li R."/>
            <person name="Lin C.F."/>
            <person name="Lin M.F."/>
            <person name="Lindblad-Toh K."/>
            <person name="Llopart A."/>
            <person name="Long M."/>
            <person name="Low L."/>
            <person name="Lozovsky E."/>
            <person name="Lu J."/>
            <person name="Luo M."/>
            <person name="Machado C.A."/>
            <person name="Makalowski W."/>
            <person name="Marzo M."/>
            <person name="Matsuda M."/>
            <person name="Matzkin L."/>
            <person name="McAllister B."/>
            <person name="McBride C.S."/>
            <person name="McKernan B."/>
            <person name="McKernan K."/>
            <person name="Mendez-Lago M."/>
            <person name="Minx P."/>
            <person name="Mollenhauer M.U."/>
            <person name="Montooth K."/>
            <person name="Mount S.M."/>
            <person name="Mu X."/>
            <person name="Myers E."/>
            <person name="Negre B."/>
            <person name="Newfeld S."/>
            <person name="Nielsen R."/>
            <person name="Noor M.A."/>
            <person name="O'Grady P."/>
            <person name="Pachter L."/>
            <person name="Papaceit M."/>
            <person name="Parisi M.J."/>
            <person name="Parisi M."/>
            <person name="Parts L."/>
            <person name="Pedersen J.S."/>
            <person name="Pesole G."/>
            <person name="Phillippy A.M."/>
            <person name="Ponting C.P."/>
            <person name="Pop M."/>
            <person name="Porcelli D."/>
            <person name="Powell J.R."/>
            <person name="Prohaska S."/>
            <person name="Pruitt K."/>
            <person name="Puig M."/>
            <person name="Quesneville H."/>
            <person name="Ram K.R."/>
            <person name="Rand D."/>
            <person name="Rasmussen M.D."/>
            <person name="Reed L.K."/>
            <person name="Reenan R."/>
            <person name="Reily A."/>
            <person name="Remington K.A."/>
            <person name="Rieger T.T."/>
            <person name="Ritchie M.G."/>
            <person name="Robin C."/>
            <person name="Rogers Y.H."/>
            <person name="Rohde C."/>
            <person name="Rozas J."/>
            <person name="Rubenfield M.J."/>
            <person name="Ruiz A."/>
            <person name="Russo S."/>
            <person name="Salzberg S.L."/>
            <person name="Sanchez-Gracia A."/>
            <person name="Saranga D.J."/>
            <person name="Sato H."/>
            <person name="Schaeffer S.W."/>
            <person name="Schatz M.C."/>
            <person name="Schlenke T."/>
            <person name="Schwartz R."/>
            <person name="Segarra C."/>
            <person name="Singh R.S."/>
            <person name="Sirot L."/>
            <person name="Sirota M."/>
            <person name="Sisneros N.B."/>
            <person name="Smith C.D."/>
            <person name="Smith T.F."/>
            <person name="Spieth J."/>
            <person name="Stage D.E."/>
            <person name="Stark A."/>
            <person name="Stephan W."/>
            <person name="Strausberg R.L."/>
            <person name="Strempel S."/>
            <person name="Sturgill D."/>
            <person name="Sutton G."/>
            <person name="Sutton G.G."/>
            <person name="Tao W."/>
            <person name="Teichmann S."/>
            <person name="Tobari Y.N."/>
            <person name="Tomimura Y."/>
            <person name="Tsolas J.M."/>
            <person name="Valente V.L."/>
            <person name="Venter E."/>
            <person name="Venter J.C."/>
            <person name="Vicario S."/>
            <person name="Vieira F.G."/>
            <person name="Vilella A.J."/>
            <person name="Villasante A."/>
            <person name="Walenz B."/>
            <person name="Wang J."/>
            <person name="Wasserman M."/>
            <person name="Watts T."/>
            <person name="Wilson D."/>
            <person name="Wilson R.K."/>
            <person name="Wing R.A."/>
            <person name="Wolfner M.F."/>
            <person name="Wong A."/>
            <person name="Wong G.K."/>
            <person name="Wu C.I."/>
            <person name="Wu G."/>
            <person name="Yamamoto D."/>
            <person name="Yang H.P."/>
            <person name="Yang S.P."/>
            <person name="Yorke J.A."/>
            <person name="Yoshida K."/>
            <person name="Zdobnov E."/>
            <person name="Zhang P."/>
            <person name="Zhang Y."/>
            <person name="Zimin A.V."/>
            <person name="Baldwin J."/>
            <person name="Abdouelleil A."/>
            <person name="Abdulkadir J."/>
            <person name="Abebe A."/>
            <person name="Abera B."/>
            <person name="Abreu J."/>
            <person name="Acer S.C."/>
            <person name="Aftuck L."/>
            <person name="Alexander A."/>
            <person name="An P."/>
            <person name="Anderson E."/>
            <person name="Anderson S."/>
            <person name="Arachi H."/>
            <person name="Azer M."/>
            <person name="Bachantsang P."/>
            <person name="Barry A."/>
            <person name="Bayul T."/>
            <person name="Berlin A."/>
            <person name="Bessette D."/>
            <person name="Bloom T."/>
            <person name="Blye J."/>
            <person name="Boguslavskiy L."/>
            <person name="Bonnet C."/>
            <person name="Boukhgalter B."/>
            <person name="Bourzgui I."/>
            <person name="Brown A."/>
            <person name="Cahill P."/>
            <person name="Channer S."/>
            <person name="Cheshatsang Y."/>
            <person name="Chuda L."/>
            <person name="Citroen M."/>
            <person name="Collymore A."/>
            <person name="Cooke P."/>
            <person name="Costello M."/>
            <person name="D'Aco K."/>
            <person name="Daza R."/>
            <person name="De Haan G."/>
            <person name="DeGray S."/>
            <person name="DeMaso C."/>
            <person name="Dhargay N."/>
            <person name="Dooley K."/>
            <person name="Dooley E."/>
            <person name="Doricent M."/>
            <person name="Dorje P."/>
            <person name="Dorjee K."/>
            <person name="Dupes A."/>
            <person name="Elong R."/>
            <person name="Falk J."/>
            <person name="Farina A."/>
            <person name="Faro S."/>
            <person name="Ferguson D."/>
            <person name="Fisher S."/>
            <person name="Foley C.D."/>
            <person name="Franke A."/>
            <person name="Friedrich D."/>
            <person name="Gadbois L."/>
            <person name="Gearin G."/>
            <person name="Gearin C.R."/>
            <person name="Giannoukos G."/>
            <person name="Goode T."/>
            <person name="Graham J."/>
            <person name="Grandbois E."/>
            <person name="Grewal S."/>
            <person name="Gyaltsen K."/>
            <person name="Hafez N."/>
            <person name="Hagos B."/>
            <person name="Hall J."/>
            <person name="Henson C."/>
            <person name="Hollinger A."/>
            <person name="Honan T."/>
            <person name="Huard M.D."/>
            <person name="Hughes L."/>
            <person name="Hurhula B."/>
            <person name="Husby M.E."/>
            <person name="Kamat A."/>
            <person name="Kanga B."/>
            <person name="Kashin S."/>
            <person name="Khazanovich D."/>
            <person name="Kisner P."/>
            <person name="Lance K."/>
            <person name="Lara M."/>
            <person name="Lee W."/>
            <person name="Lennon N."/>
            <person name="Letendre F."/>
            <person name="LeVine R."/>
            <person name="Lipovsky A."/>
            <person name="Liu X."/>
            <person name="Liu J."/>
            <person name="Liu S."/>
            <person name="Lokyitsang T."/>
            <person name="Lokyitsang Y."/>
            <person name="Lubonja R."/>
            <person name="Lui A."/>
            <person name="MacDonald P."/>
            <person name="Magnisalis V."/>
            <person name="Maru K."/>
            <person name="Matthews C."/>
            <person name="McCusker W."/>
            <person name="McDonough S."/>
            <person name="Mehta T."/>
            <person name="Meldrim J."/>
            <person name="Meneus L."/>
            <person name="Mihai O."/>
            <person name="Mihalev A."/>
            <person name="Mihova T."/>
            <person name="Mittelman R."/>
            <person name="Mlenga V."/>
            <person name="Montmayeur A."/>
            <person name="Mulrain L."/>
            <person name="Navidi A."/>
            <person name="Naylor J."/>
            <person name="Negash T."/>
            <person name="Nguyen T."/>
            <person name="Nguyen N."/>
            <person name="Nicol R."/>
            <person name="Norbu C."/>
            <person name="Norbu N."/>
            <person name="Novod N."/>
            <person name="O'Neill B."/>
            <person name="Osman S."/>
            <person name="Markiewicz E."/>
            <person name="Oyono O.L."/>
            <person name="Patti C."/>
            <person name="Phunkhang P."/>
            <person name="Pierre F."/>
            <person name="Priest M."/>
            <person name="Raghuraman S."/>
            <person name="Rege F."/>
            <person name="Reyes R."/>
            <person name="Rise C."/>
            <person name="Rogov P."/>
            <person name="Ross K."/>
            <person name="Ryan E."/>
            <person name="Settipalli S."/>
            <person name="Shea T."/>
            <person name="Sherpa N."/>
            <person name="Shi L."/>
            <person name="Shih D."/>
            <person name="Sparrow T."/>
            <person name="Spaulding J."/>
            <person name="Stalker J."/>
            <person name="Stange-Thomann N."/>
            <person name="Stavropoulos S."/>
            <person name="Stone C."/>
            <person name="Strader C."/>
            <person name="Tesfaye S."/>
            <person name="Thomson T."/>
            <person name="Thoulutsang Y."/>
            <person name="Thoulutsang D."/>
            <person name="Topham K."/>
            <person name="Topping I."/>
            <person name="Tsamla T."/>
            <person name="Vassiliev H."/>
            <person name="Vo A."/>
            <person name="Wangchuk T."/>
            <person name="Wangdi T."/>
            <person name="Weiand M."/>
            <person name="Wilkinson J."/>
            <person name="Wilson A."/>
            <person name="Yadav S."/>
            <person name="Young G."/>
            <person name="Yu Q."/>
            <person name="Zembek L."/>
            <person name="Zhong D."/>
            <person name="Zimmer A."/>
            <person name="Zwirko Z."/>
            <person name="Jaffe D.B."/>
            <person name="Alvarez P."/>
            <person name="Brockman W."/>
            <person name="Butler J."/>
            <person name="Chin C."/>
            <person name="Gnerre S."/>
            <person name="Grabherr M."/>
            <person name="Kleber M."/>
            <person name="Mauceli E."/>
            <person name="MacCallum I."/>
        </authorList>
    </citation>
    <scope>NUCLEOTIDE SEQUENCE [LARGE SCALE GENOMIC DNA]</scope>
    <source>
        <strain evidence="8">Tucson 15287-2541.00</strain>
    </source>
</reference>
<keyword evidence="2 4" id="KW-0863">Zinc-finger</keyword>
<dbReference type="eggNOG" id="KOG2084">
    <property type="taxonomic scope" value="Eukaryota"/>
</dbReference>
<dbReference type="InParanoid" id="B4J499"/>
<keyword evidence="1" id="KW-0479">Metal-binding</keyword>
<gene>
    <name evidence="7" type="primary">Dgri\GH20950</name>
    <name evidence="7" type="ORF">Dgri_GH20950</name>
</gene>
<feature type="domain" description="SET" evidence="5">
    <location>
        <begin position="45"/>
        <end position="299"/>
    </location>
</feature>
<dbReference type="InterPro" id="IPR053010">
    <property type="entry name" value="SET_SmydA-8"/>
</dbReference>
<dbReference type="FunFam" id="1.10.220.160:FF:000010">
    <property type="entry name" value="Uncharacterized protein, isoform A"/>
    <property type="match status" value="1"/>
</dbReference>
<evidence type="ECO:0000256" key="4">
    <source>
        <dbReference type="PROSITE-ProRule" id="PRU00134"/>
    </source>
</evidence>
<dbReference type="OMA" id="MYTHALW"/>
<dbReference type="Pfam" id="PF01753">
    <property type="entry name" value="zf-MYND"/>
    <property type="match status" value="1"/>
</dbReference>
<dbReference type="GO" id="GO:0008757">
    <property type="term" value="F:S-adenosylmethionine-dependent methyltransferase activity"/>
    <property type="evidence" value="ECO:0007669"/>
    <property type="project" value="UniProtKB-ARBA"/>
</dbReference>
<keyword evidence="8" id="KW-1185">Reference proteome</keyword>
<dbReference type="Pfam" id="PF00856">
    <property type="entry name" value="SET"/>
    <property type="match status" value="1"/>
</dbReference>
<organism evidence="8">
    <name type="scientific">Drosophila grimshawi</name>
    <name type="common">Hawaiian fruit fly</name>
    <name type="synonym">Idiomyia grimshawi</name>
    <dbReference type="NCBI Taxonomy" id="7222"/>
    <lineage>
        <taxon>Eukaryota</taxon>
        <taxon>Metazoa</taxon>
        <taxon>Ecdysozoa</taxon>
        <taxon>Arthropoda</taxon>
        <taxon>Hexapoda</taxon>
        <taxon>Insecta</taxon>
        <taxon>Pterygota</taxon>
        <taxon>Neoptera</taxon>
        <taxon>Endopterygota</taxon>
        <taxon>Diptera</taxon>
        <taxon>Brachycera</taxon>
        <taxon>Muscomorpha</taxon>
        <taxon>Ephydroidea</taxon>
        <taxon>Drosophilidae</taxon>
        <taxon>Drosophila</taxon>
        <taxon>Hawaiian Drosophila</taxon>
    </lineage>
</organism>
<dbReference type="InterPro" id="IPR046341">
    <property type="entry name" value="SET_dom_sf"/>
</dbReference>
<dbReference type="STRING" id="7222.B4J499"/>
<dbReference type="OrthoDB" id="3174329at2759"/>
<keyword evidence="3" id="KW-0862">Zinc</keyword>
<dbReference type="Gene3D" id="1.10.220.160">
    <property type="match status" value="1"/>
</dbReference>
<dbReference type="PANTHER" id="PTHR46455">
    <property type="entry name" value="SET AND MYND DOMAIN CONTAINING, ARTHROPOD-SPECIFIC, MEMBER 4, ISOFORM A"/>
    <property type="match status" value="1"/>
</dbReference>
<feature type="domain" description="MYND-type" evidence="6">
    <location>
        <begin position="8"/>
        <end position="44"/>
    </location>
</feature>